<feature type="transmembrane region" description="Helical" evidence="8">
    <location>
        <begin position="676"/>
        <end position="697"/>
    </location>
</feature>
<dbReference type="OrthoDB" id="296386at2759"/>
<feature type="transmembrane region" description="Helical" evidence="8">
    <location>
        <begin position="630"/>
        <end position="656"/>
    </location>
</feature>
<gene>
    <name evidence="12" type="primary">106057607</name>
</gene>
<keyword evidence="5 8" id="KW-1133">Transmembrane helix</keyword>
<feature type="transmembrane region" description="Helical" evidence="8">
    <location>
        <begin position="956"/>
        <end position="977"/>
    </location>
</feature>
<evidence type="ECO:0000256" key="7">
    <source>
        <dbReference type="ARBA" id="ARBA00023180"/>
    </source>
</evidence>
<dbReference type="PANTHER" id="PTHR12308:SF84">
    <property type="entry name" value="ANOCTAMIN"/>
    <property type="match status" value="1"/>
</dbReference>
<protein>
    <recommendedName>
        <fullName evidence="8">Anoctamin</fullName>
    </recommendedName>
</protein>
<evidence type="ECO:0000256" key="9">
    <source>
        <dbReference type="SAM" id="MobiDB-lite"/>
    </source>
</evidence>
<dbReference type="Pfam" id="PF16178">
    <property type="entry name" value="Anoct_dimer"/>
    <property type="match status" value="1"/>
</dbReference>
<dbReference type="VEuPathDB" id="VectorBase:BGLAX_030802"/>
<dbReference type="GO" id="GO:0005886">
    <property type="term" value="C:plasma membrane"/>
    <property type="evidence" value="ECO:0007669"/>
    <property type="project" value="UniProtKB-SubCell"/>
</dbReference>
<dbReference type="GO" id="GO:0046983">
    <property type="term" value="F:protein dimerization activity"/>
    <property type="evidence" value="ECO:0007669"/>
    <property type="project" value="InterPro"/>
</dbReference>
<feature type="transmembrane region" description="Helical" evidence="8">
    <location>
        <begin position="800"/>
        <end position="822"/>
    </location>
</feature>
<feature type="transmembrane region" description="Helical" evidence="8">
    <location>
        <begin position="430"/>
        <end position="454"/>
    </location>
</feature>
<evidence type="ECO:0000256" key="8">
    <source>
        <dbReference type="RuleBase" id="RU280814"/>
    </source>
</evidence>
<dbReference type="VEuPathDB" id="VectorBase:BGLB003696"/>
<evidence type="ECO:0000259" key="10">
    <source>
        <dbReference type="Pfam" id="PF04547"/>
    </source>
</evidence>
<accession>A0A2C9JK86</accession>
<keyword evidence="6 8" id="KW-0472">Membrane</keyword>
<feature type="domain" description="Anoctamin transmembrane" evidence="10">
    <location>
        <begin position="419"/>
        <end position="991"/>
    </location>
</feature>
<keyword evidence="3" id="KW-1003">Cell membrane</keyword>
<dbReference type="EnsemblMetazoa" id="BGLB003696-RM">
    <property type="protein sequence ID" value="BGLB003696-PM"/>
    <property type="gene ID" value="BGLB003696"/>
</dbReference>
<comment type="similarity">
    <text evidence="2 8">Belongs to the anoctamin family.</text>
</comment>
<dbReference type="PANTHER" id="PTHR12308">
    <property type="entry name" value="ANOCTAMIN"/>
    <property type="match status" value="1"/>
</dbReference>
<dbReference type="GO" id="GO:0005254">
    <property type="term" value="F:chloride channel activity"/>
    <property type="evidence" value="ECO:0007669"/>
    <property type="project" value="TreeGrafter"/>
</dbReference>
<dbReference type="Proteomes" id="UP000076420">
    <property type="component" value="Unassembled WGS sequence"/>
</dbReference>
<feature type="transmembrane region" description="Helical" evidence="8">
    <location>
        <begin position="590"/>
        <end position="610"/>
    </location>
</feature>
<feature type="domain" description="Anoctamin dimerisation" evidence="11">
    <location>
        <begin position="172"/>
        <end position="416"/>
    </location>
</feature>
<evidence type="ECO:0000256" key="2">
    <source>
        <dbReference type="ARBA" id="ARBA00009671"/>
    </source>
</evidence>
<dbReference type="AlphaFoldDB" id="A0A2C9JK86"/>
<dbReference type="InterPro" id="IPR049452">
    <property type="entry name" value="Anoctamin_TM"/>
</dbReference>
<feature type="compositionally biased region" description="Basic and acidic residues" evidence="9">
    <location>
        <begin position="1010"/>
        <end position="1022"/>
    </location>
</feature>
<dbReference type="KEGG" id="bgt:106057607"/>
<reference evidence="12" key="1">
    <citation type="submission" date="2020-05" db="UniProtKB">
        <authorList>
            <consortium name="EnsemblMetazoa"/>
        </authorList>
    </citation>
    <scope>IDENTIFICATION</scope>
    <source>
        <strain evidence="12">BB02</strain>
    </source>
</reference>
<evidence type="ECO:0000259" key="11">
    <source>
        <dbReference type="Pfam" id="PF16178"/>
    </source>
</evidence>
<organism evidence="12 13">
    <name type="scientific">Biomphalaria glabrata</name>
    <name type="common">Bloodfluke planorb</name>
    <name type="synonym">Freshwater snail</name>
    <dbReference type="NCBI Taxonomy" id="6526"/>
    <lineage>
        <taxon>Eukaryota</taxon>
        <taxon>Metazoa</taxon>
        <taxon>Spiralia</taxon>
        <taxon>Lophotrochozoa</taxon>
        <taxon>Mollusca</taxon>
        <taxon>Gastropoda</taxon>
        <taxon>Heterobranchia</taxon>
        <taxon>Euthyneura</taxon>
        <taxon>Panpulmonata</taxon>
        <taxon>Hygrophila</taxon>
        <taxon>Lymnaeoidea</taxon>
        <taxon>Planorbidae</taxon>
        <taxon>Biomphalaria</taxon>
    </lineage>
</organism>
<dbReference type="Pfam" id="PF04547">
    <property type="entry name" value="Anoctamin"/>
    <property type="match status" value="1"/>
</dbReference>
<feature type="transmembrane region" description="Helical" evidence="8">
    <location>
        <begin position="850"/>
        <end position="874"/>
    </location>
</feature>
<proteinExistence type="inferred from homology"/>
<evidence type="ECO:0000313" key="12">
    <source>
        <dbReference type="EnsemblMetazoa" id="BGLB003696-PM"/>
    </source>
</evidence>
<evidence type="ECO:0000256" key="6">
    <source>
        <dbReference type="ARBA" id="ARBA00023136"/>
    </source>
</evidence>
<evidence type="ECO:0000256" key="1">
    <source>
        <dbReference type="ARBA" id="ARBA00004651"/>
    </source>
</evidence>
<name>A0A2C9JK86_BIOGL</name>
<feature type="region of interest" description="Disordered" evidence="9">
    <location>
        <begin position="1010"/>
        <end position="1042"/>
    </location>
</feature>
<dbReference type="InterPro" id="IPR007632">
    <property type="entry name" value="Anoctamin"/>
</dbReference>
<feature type="compositionally biased region" description="Basic and acidic residues" evidence="9">
    <location>
        <begin position="1030"/>
        <end position="1042"/>
    </location>
</feature>
<keyword evidence="7" id="KW-0325">Glycoprotein</keyword>
<evidence type="ECO:0000256" key="3">
    <source>
        <dbReference type="ARBA" id="ARBA00022475"/>
    </source>
</evidence>
<dbReference type="InterPro" id="IPR032394">
    <property type="entry name" value="Anoct_dimer"/>
</dbReference>
<evidence type="ECO:0000256" key="5">
    <source>
        <dbReference type="ARBA" id="ARBA00022989"/>
    </source>
</evidence>
<comment type="subcellular location">
    <subcellularLocation>
        <location evidence="1">Cell membrane</location>
        <topology evidence="1">Multi-pass membrane protein</topology>
    </subcellularLocation>
    <subcellularLocation>
        <location evidence="8">Membrane</location>
        <topology evidence="8">Multi-pass membrane protein</topology>
    </subcellularLocation>
</comment>
<evidence type="ECO:0000256" key="4">
    <source>
        <dbReference type="ARBA" id="ARBA00022692"/>
    </source>
</evidence>
<evidence type="ECO:0000313" key="13">
    <source>
        <dbReference type="Proteomes" id="UP000076420"/>
    </source>
</evidence>
<keyword evidence="4 8" id="KW-0812">Transmembrane</keyword>
<sequence length="1042" mass="120106">MDDGYEGVPLSPEAVGPIGFEMQIMDEGVTPSNDPMETEAPLPPPPPPLPPIGFESHVPVPPPVVTPVRISGSFNKGFQNEQTNIPGKDNAEKNVSVLSIKPLQHPEIETDLPLPPPSSDAMYVNIQQEPEHHEKEHCFNCDDDDEILLWSKDKRDKLYQKVTHEEENTSLFMDDGKRRVDYVLVYLVDTDEENENQKKTWRENFQRSLEKEGLELEVTAMKSKVKPVVPINKLLKCCRSSQRGQDKKTYYVKVHAPWEVLTKYAELTNMKMPLAKNDMIEHFQSCWSKCPSPFDIDKEILPEIPDYFTAPFTRSRINQGKFIMQDKETFFSPAQRSLLTYQILLRAVFEDVGDPARNKFGIKNMLSNKSYEAAFPLHEGEYKSEHSLLTEGPRNQRHLLYETWAKPGAWYKFQPLDHIRLYFGEKIAIYFTWLGYYTGLLIPAGLVGLAIFIYGCARMPFHEASNEICSDSAPGNYTMCPLCDEHCDYWQLKSSCIYSRVTYLFDNEATVAFAAFMALWSTVFHEMWKRRAAEIEYDWDVADFEQEETIRPEYEASVRRRRINPVTKNGPVEEPYLSFTSKLCRVTSSLWVVLFMLCVVVAAVFGVIVYRMTVRALLYAVGENIIRQRAGIITSVTASVINLIIIILLGKVYQFIAQMLTNFETHRTLTEWEDSFTLKMFLFQFVNHFASLFYIAFFKGKLVGRPGLYNRQINDSRQEECDPSGCFIELCIQLGIIMVGKQTFNNSKEVVLPKLLNWIKSRKINKAEEKKHEKVSQWEKDYAMDSMPELGLFDEYLEMVIQYGFVTIFVAAFPLAPLFALLNNIIEIRLDAYKFVTQWRRPLGMRAQDIGIWFGILQGISKVAVMSNAIIIAFTSEFVPKLVYQYSYSKNSDINGYINFSLSVFNVSLFEPKSIPKVKNIELFGNVTECRYRDFRAPTEPYDYTLEHWHILTARLAFVLVFVICIWLLSWLISYIVPDIPKAVKLQILREKYLARESALESELLKNKSHHNGMEGKSHSSDPHSTVNGVRERHVDKTTPLY</sequence>
<comment type="caution">
    <text evidence="8">Lacks conserved residue(s) required for the propagation of feature annotation.</text>
</comment>